<keyword evidence="3" id="KW-1185">Reference proteome</keyword>
<proteinExistence type="predicted"/>
<protein>
    <submittedName>
        <fullName evidence="2">Uncharacterized protein</fullName>
    </submittedName>
</protein>
<reference evidence="2 3" key="1">
    <citation type="journal article" date="2017" name="Nature">
        <title>The Apostasia genome and the evolution of orchids.</title>
        <authorList>
            <person name="Zhang G.Q."/>
            <person name="Liu K.W."/>
            <person name="Li Z."/>
            <person name="Lohaus R."/>
            <person name="Hsiao Y.Y."/>
            <person name="Niu S.C."/>
            <person name="Wang J.Y."/>
            <person name="Lin Y.C."/>
            <person name="Xu Q."/>
            <person name="Chen L.J."/>
            <person name="Yoshida K."/>
            <person name="Fujiwara S."/>
            <person name="Wang Z.W."/>
            <person name="Zhang Y.Q."/>
            <person name="Mitsuda N."/>
            <person name="Wang M."/>
            <person name="Liu G.H."/>
            <person name="Pecoraro L."/>
            <person name="Huang H.X."/>
            <person name="Xiao X.J."/>
            <person name="Lin M."/>
            <person name="Wu X.Y."/>
            <person name="Wu W.L."/>
            <person name="Chen Y.Y."/>
            <person name="Chang S.B."/>
            <person name="Sakamoto S."/>
            <person name="Ohme-Takagi M."/>
            <person name="Yagi M."/>
            <person name="Zeng S.J."/>
            <person name="Shen C.Y."/>
            <person name="Yeh C.M."/>
            <person name="Luo Y.B."/>
            <person name="Tsai W.C."/>
            <person name="Van de Peer Y."/>
            <person name="Liu Z.J."/>
        </authorList>
    </citation>
    <scope>NUCLEOTIDE SEQUENCE [LARGE SCALE GENOMIC DNA]</scope>
    <source>
        <strain evidence="3">cv. Shenzhen</strain>
        <tissue evidence="2">Stem</tissue>
    </source>
</reference>
<evidence type="ECO:0000313" key="3">
    <source>
        <dbReference type="Proteomes" id="UP000236161"/>
    </source>
</evidence>
<sequence length="128" mass="14251">MEMTKPDHKSMCQKLCNAFAPPVHSLQRRFTFGRSGHERLTTAAASTANLESTMKLDDQHATKSSKDRDRLVKIQSTGTTAVQMPASAAPPRKSEKPRRSYTINQRVDDFIVRTRAKLRSASGVGRHA</sequence>
<evidence type="ECO:0000256" key="1">
    <source>
        <dbReference type="SAM" id="MobiDB-lite"/>
    </source>
</evidence>
<dbReference type="OrthoDB" id="10509451at2759"/>
<organism evidence="2 3">
    <name type="scientific">Apostasia shenzhenica</name>
    <dbReference type="NCBI Taxonomy" id="1088818"/>
    <lineage>
        <taxon>Eukaryota</taxon>
        <taxon>Viridiplantae</taxon>
        <taxon>Streptophyta</taxon>
        <taxon>Embryophyta</taxon>
        <taxon>Tracheophyta</taxon>
        <taxon>Spermatophyta</taxon>
        <taxon>Magnoliopsida</taxon>
        <taxon>Liliopsida</taxon>
        <taxon>Asparagales</taxon>
        <taxon>Orchidaceae</taxon>
        <taxon>Apostasioideae</taxon>
        <taxon>Apostasia</taxon>
    </lineage>
</organism>
<dbReference type="EMBL" id="KZ451982">
    <property type="protein sequence ID" value="PKA54853.1"/>
    <property type="molecule type" value="Genomic_DNA"/>
</dbReference>
<dbReference type="Proteomes" id="UP000236161">
    <property type="component" value="Unassembled WGS sequence"/>
</dbReference>
<feature type="region of interest" description="Disordered" evidence="1">
    <location>
        <begin position="51"/>
        <end position="102"/>
    </location>
</feature>
<evidence type="ECO:0000313" key="2">
    <source>
        <dbReference type="EMBL" id="PKA54853.1"/>
    </source>
</evidence>
<name>A0A2I0AH16_9ASPA</name>
<feature type="compositionally biased region" description="Basic and acidic residues" evidence="1">
    <location>
        <begin position="54"/>
        <end position="72"/>
    </location>
</feature>
<dbReference type="AlphaFoldDB" id="A0A2I0AH16"/>
<accession>A0A2I0AH16</accession>
<gene>
    <name evidence="2" type="ORF">AXF42_Ash000688</name>
</gene>